<organism evidence="1 2">
    <name type="scientific">Candidatus Thermofonsia Clade 3 bacterium</name>
    <dbReference type="NCBI Taxonomy" id="2364212"/>
    <lineage>
        <taxon>Bacteria</taxon>
        <taxon>Bacillati</taxon>
        <taxon>Chloroflexota</taxon>
        <taxon>Candidatus Thermofontia</taxon>
        <taxon>Candidatus Thermofonsia Clade 3</taxon>
    </lineage>
</organism>
<dbReference type="Gene3D" id="3.10.20.30">
    <property type="match status" value="1"/>
</dbReference>
<dbReference type="SUPFAM" id="SSF54285">
    <property type="entry name" value="MoaD/ThiS"/>
    <property type="match status" value="1"/>
</dbReference>
<dbReference type="PANTHER" id="PTHR38031:SF1">
    <property type="entry name" value="SULFUR CARRIER PROTEIN CYSO"/>
    <property type="match status" value="1"/>
</dbReference>
<dbReference type="EMBL" id="PGTN01000035">
    <property type="protein sequence ID" value="PJF47798.1"/>
    <property type="molecule type" value="Genomic_DNA"/>
</dbReference>
<dbReference type="InterPro" id="IPR052045">
    <property type="entry name" value="Sulfur_Carrier/Prot_Modifier"/>
</dbReference>
<evidence type="ECO:0000313" key="1">
    <source>
        <dbReference type="EMBL" id="PJF47798.1"/>
    </source>
</evidence>
<gene>
    <name evidence="1" type="ORF">CUN48_06875</name>
</gene>
<protein>
    <submittedName>
        <fullName evidence="1">Molybdopterin synthase sulfur carrier subunit</fullName>
    </submittedName>
</protein>
<comment type="caution">
    <text evidence="1">The sequence shown here is derived from an EMBL/GenBank/DDBJ whole genome shotgun (WGS) entry which is preliminary data.</text>
</comment>
<dbReference type="Proteomes" id="UP000230790">
    <property type="component" value="Unassembled WGS sequence"/>
</dbReference>
<dbReference type="PANTHER" id="PTHR38031">
    <property type="entry name" value="SULFUR CARRIER PROTEIN SLR0821-RELATED"/>
    <property type="match status" value="1"/>
</dbReference>
<dbReference type="AlphaFoldDB" id="A0A2M8QDF3"/>
<dbReference type="InterPro" id="IPR003749">
    <property type="entry name" value="ThiS/MoaD-like"/>
</dbReference>
<reference evidence="1 2" key="1">
    <citation type="submission" date="2017-11" db="EMBL/GenBank/DDBJ databases">
        <title>Evolution of Phototrophy in the Chloroflexi Phylum Driven by Horizontal Gene Transfer.</title>
        <authorList>
            <person name="Ward L.M."/>
            <person name="Hemp J."/>
            <person name="Shih P.M."/>
            <person name="Mcglynn S.E."/>
            <person name="Fischer W."/>
        </authorList>
    </citation>
    <scope>NUCLEOTIDE SEQUENCE [LARGE SCALE GENOMIC DNA]</scope>
    <source>
        <strain evidence="1">JP3_7</strain>
    </source>
</reference>
<dbReference type="Pfam" id="PF02597">
    <property type="entry name" value="ThiS"/>
    <property type="match status" value="1"/>
</dbReference>
<sequence>MAKVWIPSLLRGLTGGLAEVQADGVTVRQVIEDLDRRYPGIAARLIEADRDRLKPNLTLVVDGVNSKQGLRHPVSETSEIHFVPAMSGGCSTLRWHQREKACGHNCTA</sequence>
<name>A0A2M8QDF3_9CHLR</name>
<accession>A0A2M8QDF3</accession>
<evidence type="ECO:0000313" key="2">
    <source>
        <dbReference type="Proteomes" id="UP000230790"/>
    </source>
</evidence>
<dbReference type="InterPro" id="IPR012675">
    <property type="entry name" value="Beta-grasp_dom_sf"/>
</dbReference>
<dbReference type="InterPro" id="IPR016155">
    <property type="entry name" value="Mopterin_synth/thiamin_S_b"/>
</dbReference>
<proteinExistence type="predicted"/>